<dbReference type="RefSeq" id="WP_012870889.1">
    <property type="nucleotide sequence ID" value="NC_013523.1"/>
</dbReference>
<keyword evidence="2" id="KW-0223">Dioxygenase</keyword>
<dbReference type="InParanoid" id="D1C7K9"/>
<keyword evidence="2" id="KW-0560">Oxidoreductase</keyword>
<dbReference type="EMBL" id="CP001823">
    <property type="protein sequence ID" value="ACZ37842.1"/>
    <property type="molecule type" value="Genomic_DNA"/>
</dbReference>
<gene>
    <name evidence="2" type="ordered locus">Sthe_0403</name>
</gene>
<dbReference type="PROSITE" id="PS51819">
    <property type="entry name" value="VOC"/>
    <property type="match status" value="1"/>
</dbReference>
<dbReference type="InterPro" id="IPR037523">
    <property type="entry name" value="VOC_core"/>
</dbReference>
<reference evidence="2 3" key="2">
    <citation type="journal article" date="2010" name="Stand. Genomic Sci.">
        <title>Complete genome sequence of Desulfohalobium retbaense type strain (HR(100)).</title>
        <authorList>
            <person name="Spring S."/>
            <person name="Nolan M."/>
            <person name="Lapidus A."/>
            <person name="Glavina Del Rio T."/>
            <person name="Copeland A."/>
            <person name="Tice H."/>
            <person name="Cheng J.F."/>
            <person name="Lucas S."/>
            <person name="Land M."/>
            <person name="Chen F."/>
            <person name="Bruce D."/>
            <person name="Goodwin L."/>
            <person name="Pitluck S."/>
            <person name="Ivanova N."/>
            <person name="Mavromatis K."/>
            <person name="Mikhailova N."/>
            <person name="Pati A."/>
            <person name="Chen A."/>
            <person name="Palaniappan K."/>
            <person name="Hauser L."/>
            <person name="Chang Y.J."/>
            <person name="Jeffries C.D."/>
            <person name="Munk C."/>
            <person name="Kiss H."/>
            <person name="Chain P."/>
            <person name="Han C."/>
            <person name="Brettin T."/>
            <person name="Detter J.C."/>
            <person name="Schuler E."/>
            <person name="Goker M."/>
            <person name="Rohde M."/>
            <person name="Bristow J."/>
            <person name="Eisen J.A."/>
            <person name="Markowitz V."/>
            <person name="Hugenholtz P."/>
            <person name="Kyrpides N.C."/>
            <person name="Klenk H.P."/>
        </authorList>
    </citation>
    <scope>NUCLEOTIDE SEQUENCE [LARGE SCALE GENOMIC DNA]</scope>
    <source>
        <strain evidence="3">ATCC 49802 / DSM 20745 / S 6022</strain>
    </source>
</reference>
<dbReference type="InterPro" id="IPR004360">
    <property type="entry name" value="Glyas_Fos-R_dOase_dom"/>
</dbReference>
<dbReference type="KEGG" id="sti:Sthe_0403"/>
<dbReference type="OrthoDB" id="9795618at2"/>
<dbReference type="STRING" id="479434.Sthe_0403"/>
<dbReference type="PANTHER" id="PTHR34109">
    <property type="entry name" value="BNAUNNG04460D PROTEIN-RELATED"/>
    <property type="match status" value="1"/>
</dbReference>
<dbReference type="Gene3D" id="3.10.180.10">
    <property type="entry name" value="2,3-Dihydroxybiphenyl 1,2-Dioxygenase, domain 1"/>
    <property type="match status" value="1"/>
</dbReference>
<dbReference type="eggNOG" id="COG2764">
    <property type="taxonomic scope" value="Bacteria"/>
</dbReference>
<dbReference type="AlphaFoldDB" id="D1C7K9"/>
<dbReference type="SUPFAM" id="SSF54593">
    <property type="entry name" value="Glyoxalase/Bleomycin resistance protein/Dihydroxybiphenyl dioxygenase"/>
    <property type="match status" value="1"/>
</dbReference>
<evidence type="ECO:0000259" key="1">
    <source>
        <dbReference type="PROSITE" id="PS51819"/>
    </source>
</evidence>
<dbReference type="Proteomes" id="UP000002027">
    <property type="component" value="Chromosome 1"/>
</dbReference>
<dbReference type="Pfam" id="PF00903">
    <property type="entry name" value="Glyoxalase"/>
    <property type="match status" value="1"/>
</dbReference>
<evidence type="ECO:0000313" key="2">
    <source>
        <dbReference type="EMBL" id="ACZ37842.1"/>
    </source>
</evidence>
<sequence length="136" mass="15119">MATIQPILHVPDVDATLRYYRDVLDFTVDYVLPDETGRTIHAELNWRGADLMLAPTDTLSPVARSLLGAGVILYLTDPNGDIDTFYECVRERGAQIVDPIKTQEWGHRTFTVSDPDGYRLMFAAPVQEPGPSVVAD</sequence>
<reference evidence="3" key="1">
    <citation type="submission" date="2009-11" db="EMBL/GenBank/DDBJ databases">
        <title>The complete chromosome 1 of Sphaerobacter thermophilus DSM 20745.</title>
        <authorList>
            <person name="Lucas S."/>
            <person name="Copeland A."/>
            <person name="Lapidus A."/>
            <person name="Glavina del Rio T."/>
            <person name="Dalin E."/>
            <person name="Tice H."/>
            <person name="Bruce D."/>
            <person name="Goodwin L."/>
            <person name="Pitluck S."/>
            <person name="Kyrpides N."/>
            <person name="Mavromatis K."/>
            <person name="Ivanova N."/>
            <person name="Mikhailova N."/>
            <person name="LaButti K.M."/>
            <person name="Clum A."/>
            <person name="Sun H.I."/>
            <person name="Brettin T."/>
            <person name="Detter J.C."/>
            <person name="Han C."/>
            <person name="Larimer F."/>
            <person name="Land M."/>
            <person name="Hauser L."/>
            <person name="Markowitz V."/>
            <person name="Cheng J.F."/>
            <person name="Hugenholtz P."/>
            <person name="Woyke T."/>
            <person name="Wu D."/>
            <person name="Steenblock K."/>
            <person name="Schneider S."/>
            <person name="Pukall R."/>
            <person name="Goeker M."/>
            <person name="Klenk H.P."/>
            <person name="Eisen J.A."/>
        </authorList>
    </citation>
    <scope>NUCLEOTIDE SEQUENCE [LARGE SCALE GENOMIC DNA]</scope>
    <source>
        <strain evidence="3">ATCC 49802 / DSM 20745 / S 6022</strain>
    </source>
</reference>
<dbReference type="GO" id="GO:0051213">
    <property type="term" value="F:dioxygenase activity"/>
    <property type="evidence" value="ECO:0007669"/>
    <property type="project" value="UniProtKB-KW"/>
</dbReference>
<evidence type="ECO:0000313" key="3">
    <source>
        <dbReference type="Proteomes" id="UP000002027"/>
    </source>
</evidence>
<organism evidence="2 3">
    <name type="scientific">Sphaerobacter thermophilus (strain ATCC 49802 / DSM 20745 / KCCM 41009 / NCIMB 13125 / S 6022)</name>
    <dbReference type="NCBI Taxonomy" id="479434"/>
    <lineage>
        <taxon>Bacteria</taxon>
        <taxon>Pseudomonadati</taxon>
        <taxon>Thermomicrobiota</taxon>
        <taxon>Thermomicrobia</taxon>
        <taxon>Sphaerobacterales</taxon>
        <taxon>Sphaerobacterineae</taxon>
        <taxon>Sphaerobacteraceae</taxon>
        <taxon>Sphaerobacter</taxon>
    </lineage>
</organism>
<name>D1C7K9_SPHTD</name>
<keyword evidence="3" id="KW-1185">Reference proteome</keyword>
<protein>
    <submittedName>
        <fullName evidence="2">Glyoxalase/bleomycin resistance protein/dioxygenase</fullName>
    </submittedName>
</protein>
<dbReference type="InterPro" id="IPR029068">
    <property type="entry name" value="Glyas_Bleomycin-R_OHBP_Dase"/>
</dbReference>
<dbReference type="HOGENOM" id="CLU_046006_15_3_0"/>
<feature type="domain" description="VOC" evidence="1">
    <location>
        <begin position="1"/>
        <end position="125"/>
    </location>
</feature>
<accession>D1C7K9</accession>
<proteinExistence type="predicted"/>